<accession>A0ABS6WNA4</accession>
<dbReference type="PANTHER" id="PTHR43489:SF6">
    <property type="entry name" value="HYDROXYPYRUVATE ISOMERASE-RELATED"/>
    <property type="match status" value="1"/>
</dbReference>
<dbReference type="PANTHER" id="PTHR43489">
    <property type="entry name" value="ISOMERASE"/>
    <property type="match status" value="1"/>
</dbReference>
<organism evidence="4 5">
    <name type="scientific">Pseudohoeflea coraliihabitans</name>
    <dbReference type="NCBI Taxonomy" id="2860393"/>
    <lineage>
        <taxon>Bacteria</taxon>
        <taxon>Pseudomonadati</taxon>
        <taxon>Pseudomonadota</taxon>
        <taxon>Alphaproteobacteria</taxon>
        <taxon>Hyphomicrobiales</taxon>
        <taxon>Rhizobiaceae</taxon>
        <taxon>Pseudohoeflea</taxon>
    </lineage>
</organism>
<evidence type="ECO:0000259" key="3">
    <source>
        <dbReference type="Pfam" id="PF01261"/>
    </source>
</evidence>
<dbReference type="InterPro" id="IPR050417">
    <property type="entry name" value="Sugar_Epim/Isomerase"/>
</dbReference>
<evidence type="ECO:0000256" key="1">
    <source>
        <dbReference type="ARBA" id="ARBA00023235"/>
    </source>
</evidence>
<keyword evidence="1 2" id="KW-0413">Isomerase</keyword>
<comment type="similarity">
    <text evidence="2">Belongs to the hyi family.</text>
</comment>
<proteinExistence type="inferred from homology"/>
<evidence type="ECO:0000313" key="5">
    <source>
        <dbReference type="Proteomes" id="UP001430804"/>
    </source>
</evidence>
<dbReference type="PIRSF" id="PIRSF006241">
    <property type="entry name" value="HyI"/>
    <property type="match status" value="1"/>
</dbReference>
<dbReference type="RefSeq" id="WP_219200288.1">
    <property type="nucleotide sequence ID" value="NZ_JAHWQX010000001.1"/>
</dbReference>
<dbReference type="InterPro" id="IPR026040">
    <property type="entry name" value="HyI-like"/>
</dbReference>
<sequence>MKFSANLGFLFTELELPEAVGRAAACGFPAVEAHWPYATPAAQLKKALEAAQIPMLSLNTPRGSVAQGEFGLFAVPGREAEALAGFDQALDYAVAIGCGMIHAMAGRAERDGAAGQKAADCFIANLSEACRRAAAYGVTVLIEPINDGDAPGYFLRRPEQAAALMERIAADNLGLLFDCYHVQIEGGNVLARYRRHHALIRHVQFAAVPGRGAPDQGEIAYGWLLRQLRDAGHAGFFGAEYRPAGATEDSLAWLRDWR</sequence>
<evidence type="ECO:0000313" key="4">
    <source>
        <dbReference type="EMBL" id="MBW3096554.1"/>
    </source>
</evidence>
<gene>
    <name evidence="4" type="ORF">KY465_04620</name>
</gene>
<feature type="domain" description="Xylose isomerase-like TIM barrel" evidence="3">
    <location>
        <begin position="22"/>
        <end position="256"/>
    </location>
</feature>
<reference evidence="4" key="1">
    <citation type="submission" date="2021-07" db="EMBL/GenBank/DDBJ databases">
        <title>Pseudohoeflea marina sp. nov. a polyhydroxyalcanoate-producing bacterium.</title>
        <authorList>
            <person name="Zheng W."/>
            <person name="Yu S."/>
            <person name="Huang Y."/>
        </authorList>
    </citation>
    <scope>NUCLEOTIDE SEQUENCE</scope>
    <source>
        <strain evidence="4">DP4N28-3</strain>
    </source>
</reference>
<name>A0ABS6WNA4_9HYPH</name>
<protein>
    <submittedName>
        <fullName evidence="4">TIM barrel protein</fullName>
    </submittedName>
</protein>
<dbReference type="Pfam" id="PF01261">
    <property type="entry name" value="AP_endonuc_2"/>
    <property type="match status" value="1"/>
</dbReference>
<keyword evidence="5" id="KW-1185">Reference proteome</keyword>
<dbReference type="Proteomes" id="UP001430804">
    <property type="component" value="Unassembled WGS sequence"/>
</dbReference>
<dbReference type="EMBL" id="JAHWQX010000001">
    <property type="protein sequence ID" value="MBW3096554.1"/>
    <property type="molecule type" value="Genomic_DNA"/>
</dbReference>
<dbReference type="InterPro" id="IPR013022">
    <property type="entry name" value="Xyl_isomerase-like_TIM-brl"/>
</dbReference>
<evidence type="ECO:0000256" key="2">
    <source>
        <dbReference type="PIRNR" id="PIRNR006241"/>
    </source>
</evidence>
<comment type="caution">
    <text evidence="4">The sequence shown here is derived from an EMBL/GenBank/DDBJ whole genome shotgun (WGS) entry which is preliminary data.</text>
</comment>